<evidence type="ECO:0000313" key="3">
    <source>
        <dbReference type="Proteomes" id="UP000094622"/>
    </source>
</evidence>
<dbReference type="CDD" id="cd07247">
    <property type="entry name" value="SgaA_N_like"/>
    <property type="match status" value="1"/>
</dbReference>
<reference evidence="2 3" key="1">
    <citation type="submission" date="2016-07" db="EMBL/GenBank/DDBJ databases">
        <title>Draft Genome Sequence of Methylobrevis pamukkalensis PK2.</title>
        <authorList>
            <person name="Vasilenko O.V."/>
            <person name="Doronina N.V."/>
            <person name="Shmareva M.N."/>
            <person name="Tarlachkov S.V."/>
            <person name="Mustakhimov I."/>
            <person name="Trotsenko Y.A."/>
        </authorList>
    </citation>
    <scope>NUCLEOTIDE SEQUENCE [LARGE SCALE GENOMIC DNA]</scope>
    <source>
        <strain evidence="2 3">PK2</strain>
    </source>
</reference>
<evidence type="ECO:0000259" key="1">
    <source>
        <dbReference type="PROSITE" id="PS51819"/>
    </source>
</evidence>
<dbReference type="EMBL" id="MCRJ01000020">
    <property type="protein sequence ID" value="ODN71507.1"/>
    <property type="molecule type" value="Genomic_DNA"/>
</dbReference>
<dbReference type="RefSeq" id="WP_069306175.1">
    <property type="nucleotide sequence ID" value="NZ_MCRJ01000020.1"/>
</dbReference>
<keyword evidence="3" id="KW-1185">Reference proteome</keyword>
<dbReference type="OrthoDB" id="9792323at2"/>
<name>A0A1E3H5B2_9HYPH</name>
<feature type="domain" description="VOC" evidence="1">
    <location>
        <begin position="6"/>
        <end position="123"/>
    </location>
</feature>
<dbReference type="PATRIC" id="fig|1439726.3.peg.1256"/>
<dbReference type="InterPro" id="IPR052164">
    <property type="entry name" value="Anthracycline_SecMetBiosynth"/>
</dbReference>
<dbReference type="InterPro" id="IPR037523">
    <property type="entry name" value="VOC_core"/>
</dbReference>
<organism evidence="2 3">
    <name type="scientific">Methylobrevis pamukkalensis</name>
    <dbReference type="NCBI Taxonomy" id="1439726"/>
    <lineage>
        <taxon>Bacteria</taxon>
        <taxon>Pseudomonadati</taxon>
        <taxon>Pseudomonadota</taxon>
        <taxon>Alphaproteobacteria</taxon>
        <taxon>Hyphomicrobiales</taxon>
        <taxon>Pleomorphomonadaceae</taxon>
        <taxon>Methylobrevis</taxon>
    </lineage>
</organism>
<accession>A0A1E3H5B2</accession>
<dbReference type="Gene3D" id="3.10.180.10">
    <property type="entry name" value="2,3-Dihydroxybiphenyl 1,2-Dioxygenase, domain 1"/>
    <property type="match status" value="1"/>
</dbReference>
<evidence type="ECO:0000313" key="2">
    <source>
        <dbReference type="EMBL" id="ODN71507.1"/>
    </source>
</evidence>
<gene>
    <name evidence="2" type="ORF">A6302_01196</name>
</gene>
<dbReference type="PANTHER" id="PTHR33993">
    <property type="entry name" value="GLYOXALASE-RELATED"/>
    <property type="match status" value="1"/>
</dbReference>
<protein>
    <submittedName>
        <fullName evidence="2">27 kDa antigen Cfp30B</fullName>
    </submittedName>
</protein>
<dbReference type="PANTHER" id="PTHR33993:SF14">
    <property type="entry name" value="GB|AAF24581.1"/>
    <property type="match status" value="1"/>
</dbReference>
<dbReference type="AlphaFoldDB" id="A0A1E3H5B2"/>
<sequence length="127" mass="13788">MPAHGTIVWTELETWDVEAAKAFYAATLGWRFEPMPMGEGEPYWIIFSGTERVGGLFRLTSPMFDGMPAHWFTYIEVDDVDARLAKVAEAGGEVVRPASDIPGVGRFGIVKDASGAVAGWMTSCAEA</sequence>
<dbReference type="InterPro" id="IPR029068">
    <property type="entry name" value="Glyas_Bleomycin-R_OHBP_Dase"/>
</dbReference>
<dbReference type="PROSITE" id="PS51819">
    <property type="entry name" value="VOC"/>
    <property type="match status" value="1"/>
</dbReference>
<dbReference type="Proteomes" id="UP000094622">
    <property type="component" value="Unassembled WGS sequence"/>
</dbReference>
<dbReference type="InterPro" id="IPR004360">
    <property type="entry name" value="Glyas_Fos-R_dOase_dom"/>
</dbReference>
<comment type="caution">
    <text evidence="2">The sequence shown here is derived from an EMBL/GenBank/DDBJ whole genome shotgun (WGS) entry which is preliminary data.</text>
</comment>
<proteinExistence type="predicted"/>
<dbReference type="SUPFAM" id="SSF54593">
    <property type="entry name" value="Glyoxalase/Bleomycin resistance protein/Dihydroxybiphenyl dioxygenase"/>
    <property type="match status" value="1"/>
</dbReference>
<dbReference type="Pfam" id="PF00903">
    <property type="entry name" value="Glyoxalase"/>
    <property type="match status" value="1"/>
</dbReference>